<protein>
    <recommendedName>
        <fullName evidence="4">PH (Pleckstrin Homology) domain-containing protein</fullName>
    </recommendedName>
</protein>
<comment type="caution">
    <text evidence="2">The sequence shown here is derived from an EMBL/GenBank/DDBJ whole genome shotgun (WGS) entry which is preliminary data.</text>
</comment>
<keyword evidence="1" id="KW-1133">Transmembrane helix</keyword>
<proteinExistence type="predicted"/>
<dbReference type="EMBL" id="VFPD01000001">
    <property type="protein sequence ID" value="TQM23218.1"/>
    <property type="molecule type" value="Genomic_DNA"/>
</dbReference>
<dbReference type="RefSeq" id="WP_142017961.1">
    <property type="nucleotide sequence ID" value="NZ_VFPD01000001.1"/>
</dbReference>
<sequence length="172" mass="20237">MPTTIKIKNKTNWAVTIILGLGLLLLTFIILIIIPLTSLQEEGFFFILHYISFTAPFAAFFILFLYIWLWNTFGKTILIIEPQQITVRYKNKLFASPKTYLKKEIDQIQVKDFQVEKYKFGVRYHFSLSGSTYSVVFIQNSTEIRVVDWITETRASEIVNEIKKSWCYNEKN</sequence>
<dbReference type="Proteomes" id="UP000316437">
    <property type="component" value="Unassembled WGS sequence"/>
</dbReference>
<keyword evidence="1" id="KW-0812">Transmembrane</keyword>
<organism evidence="2 3">
    <name type="scientific">Chryseobacterium aquifrigidense</name>
    <dbReference type="NCBI Taxonomy" id="558021"/>
    <lineage>
        <taxon>Bacteria</taxon>
        <taxon>Pseudomonadati</taxon>
        <taxon>Bacteroidota</taxon>
        <taxon>Flavobacteriia</taxon>
        <taxon>Flavobacteriales</taxon>
        <taxon>Weeksellaceae</taxon>
        <taxon>Chryseobacterium group</taxon>
        <taxon>Chryseobacterium</taxon>
    </lineage>
</organism>
<feature type="transmembrane region" description="Helical" evidence="1">
    <location>
        <begin position="46"/>
        <end position="69"/>
    </location>
</feature>
<gene>
    <name evidence="2" type="ORF">FB551_2953</name>
</gene>
<evidence type="ECO:0000313" key="3">
    <source>
        <dbReference type="Proteomes" id="UP000316437"/>
    </source>
</evidence>
<evidence type="ECO:0000256" key="1">
    <source>
        <dbReference type="SAM" id="Phobius"/>
    </source>
</evidence>
<evidence type="ECO:0000313" key="2">
    <source>
        <dbReference type="EMBL" id="TQM23218.1"/>
    </source>
</evidence>
<feature type="transmembrane region" description="Helical" evidence="1">
    <location>
        <begin position="12"/>
        <end position="34"/>
    </location>
</feature>
<accession>A0A543ENQ5</accession>
<evidence type="ECO:0008006" key="4">
    <source>
        <dbReference type="Google" id="ProtNLM"/>
    </source>
</evidence>
<name>A0A543ENQ5_9FLAO</name>
<keyword evidence="3" id="KW-1185">Reference proteome</keyword>
<reference evidence="2 3" key="1">
    <citation type="submission" date="2019-06" db="EMBL/GenBank/DDBJ databases">
        <title>Sorghum-associated microbial communities from plants grown in Nebraska, USA.</title>
        <authorList>
            <person name="Schachtman D."/>
        </authorList>
    </citation>
    <scope>NUCLEOTIDE SEQUENCE [LARGE SCALE GENOMIC DNA]</scope>
    <source>
        <strain evidence="2 3">110</strain>
    </source>
</reference>
<keyword evidence="1" id="KW-0472">Membrane</keyword>
<dbReference type="AlphaFoldDB" id="A0A543ENQ5"/>